<evidence type="ECO:0000256" key="1">
    <source>
        <dbReference type="ARBA" id="ARBA00023015"/>
    </source>
</evidence>
<dbReference type="AlphaFoldDB" id="A0A239D9S3"/>
<dbReference type="OrthoDB" id="4069167at2"/>
<organism evidence="5 6">
    <name type="scientific">Rhodococcoides kyotonense</name>
    <dbReference type="NCBI Taxonomy" id="398843"/>
    <lineage>
        <taxon>Bacteria</taxon>
        <taxon>Bacillati</taxon>
        <taxon>Actinomycetota</taxon>
        <taxon>Actinomycetes</taxon>
        <taxon>Mycobacteriales</taxon>
        <taxon>Nocardiaceae</taxon>
        <taxon>Rhodococcoides</taxon>
    </lineage>
</organism>
<dbReference type="InterPro" id="IPR016032">
    <property type="entry name" value="Sig_transdc_resp-reg_C-effctor"/>
</dbReference>
<dbReference type="RefSeq" id="WP_089243077.1">
    <property type="nucleotide sequence ID" value="NZ_FZOW01000001.1"/>
</dbReference>
<evidence type="ECO:0000313" key="5">
    <source>
        <dbReference type="EMBL" id="SNS28808.1"/>
    </source>
</evidence>
<evidence type="ECO:0000313" key="6">
    <source>
        <dbReference type="Proteomes" id="UP000198327"/>
    </source>
</evidence>
<dbReference type="Proteomes" id="UP000198327">
    <property type="component" value="Unassembled WGS sequence"/>
</dbReference>
<dbReference type="PROSITE" id="PS50043">
    <property type="entry name" value="HTH_LUXR_2"/>
    <property type="match status" value="1"/>
</dbReference>
<gene>
    <name evidence="5" type="ORF">SAMN05421642_101444</name>
</gene>
<keyword evidence="1" id="KW-0805">Transcription regulation</keyword>
<dbReference type="Gene3D" id="1.10.10.10">
    <property type="entry name" value="Winged helix-like DNA-binding domain superfamily/Winged helix DNA-binding domain"/>
    <property type="match status" value="1"/>
</dbReference>
<keyword evidence="6" id="KW-1185">Reference proteome</keyword>
<dbReference type="Pfam" id="PF00196">
    <property type="entry name" value="GerE"/>
    <property type="match status" value="1"/>
</dbReference>
<dbReference type="SMART" id="SM00421">
    <property type="entry name" value="HTH_LUXR"/>
    <property type="match status" value="1"/>
</dbReference>
<evidence type="ECO:0000256" key="3">
    <source>
        <dbReference type="ARBA" id="ARBA00023163"/>
    </source>
</evidence>
<keyword evidence="3" id="KW-0804">Transcription</keyword>
<dbReference type="PRINTS" id="PR00038">
    <property type="entry name" value="HTHLUXR"/>
</dbReference>
<dbReference type="InterPro" id="IPR000792">
    <property type="entry name" value="Tscrpt_reg_LuxR_C"/>
</dbReference>
<proteinExistence type="predicted"/>
<dbReference type="CDD" id="cd06170">
    <property type="entry name" value="LuxR_C_like"/>
    <property type="match status" value="1"/>
</dbReference>
<evidence type="ECO:0000259" key="4">
    <source>
        <dbReference type="PROSITE" id="PS50043"/>
    </source>
</evidence>
<dbReference type="PANTHER" id="PTHR44688:SF16">
    <property type="entry name" value="DNA-BINDING TRANSCRIPTIONAL ACTIVATOR DEVR_DOSR"/>
    <property type="match status" value="1"/>
</dbReference>
<dbReference type="STRING" id="398843.A3K89_08200"/>
<accession>A0A239D9S3</accession>
<dbReference type="SUPFAM" id="SSF55781">
    <property type="entry name" value="GAF domain-like"/>
    <property type="match status" value="1"/>
</dbReference>
<dbReference type="PANTHER" id="PTHR44688">
    <property type="entry name" value="DNA-BINDING TRANSCRIPTIONAL ACTIVATOR DEVR_DOSR"/>
    <property type="match status" value="1"/>
</dbReference>
<sequence>MPTPDLLRPRDGDALRAELRHVVKSSGVPVVFGGEVSISTLHLTEFHGTRTRGLDGLAIPSMFGLGGRVMDQRHPAAVSDYGSSDFITHDYDRPVLGEGLRSILAVPVVVEGASRAVMYAAVRERGPIGDRVANTMVQASRRLSQEIAVRDEVDRRLRMLDTRTAGPDSTAATETLRDVHAELRALSTRAADTTLRSSLTQLSERIARALHHVDPDDAVTLSARETDVLAQVALGCTNAQAAQRLSLGPETVKSYLRSAMGKLGARSRHEAVVAARRHGLLP</sequence>
<protein>
    <submittedName>
        <fullName evidence="5">DNA-binding response regulator, NarL/FixJ family, contains REC and HTH domains</fullName>
    </submittedName>
</protein>
<dbReference type="InterPro" id="IPR029016">
    <property type="entry name" value="GAF-like_dom_sf"/>
</dbReference>
<reference evidence="6" key="1">
    <citation type="submission" date="2017-06" db="EMBL/GenBank/DDBJ databases">
        <authorList>
            <person name="Varghese N."/>
            <person name="Submissions S."/>
        </authorList>
    </citation>
    <scope>NUCLEOTIDE SEQUENCE [LARGE SCALE GENOMIC DNA]</scope>
    <source>
        <strain evidence="6">JCM 23211</strain>
    </source>
</reference>
<dbReference type="InterPro" id="IPR036388">
    <property type="entry name" value="WH-like_DNA-bd_sf"/>
</dbReference>
<feature type="domain" description="HTH luxR-type" evidence="4">
    <location>
        <begin position="214"/>
        <end position="279"/>
    </location>
</feature>
<evidence type="ECO:0000256" key="2">
    <source>
        <dbReference type="ARBA" id="ARBA00023125"/>
    </source>
</evidence>
<name>A0A239D9S3_9NOCA</name>
<dbReference type="EMBL" id="FZOW01000001">
    <property type="protein sequence ID" value="SNS28808.1"/>
    <property type="molecule type" value="Genomic_DNA"/>
</dbReference>
<dbReference type="GO" id="GO:0003677">
    <property type="term" value="F:DNA binding"/>
    <property type="evidence" value="ECO:0007669"/>
    <property type="project" value="UniProtKB-KW"/>
</dbReference>
<dbReference type="Gene3D" id="3.30.450.40">
    <property type="match status" value="1"/>
</dbReference>
<dbReference type="GO" id="GO:0006355">
    <property type="term" value="P:regulation of DNA-templated transcription"/>
    <property type="evidence" value="ECO:0007669"/>
    <property type="project" value="InterPro"/>
</dbReference>
<keyword evidence="2 5" id="KW-0238">DNA-binding</keyword>
<dbReference type="SUPFAM" id="SSF46894">
    <property type="entry name" value="C-terminal effector domain of the bipartite response regulators"/>
    <property type="match status" value="1"/>
</dbReference>